<proteinExistence type="predicted"/>
<keyword evidence="3" id="KW-1185">Reference proteome</keyword>
<sequence length="78" mass="8227">MGGAAPLEMRIRTDDEDHPIPGKGASLLGSEETAHAWPSPTSVALSTARERIRPLRCTGAPKVPMSPTGERAQPPGWA</sequence>
<feature type="compositionally biased region" description="Basic and acidic residues" evidence="1">
    <location>
        <begin position="9"/>
        <end position="20"/>
    </location>
</feature>
<evidence type="ECO:0000313" key="2">
    <source>
        <dbReference type="EMBL" id="GEN80237.1"/>
    </source>
</evidence>
<name>A0A511YYF2_9CELL</name>
<organism evidence="2 3">
    <name type="scientific">Actinotalea fermentans</name>
    <dbReference type="NCBI Taxonomy" id="43671"/>
    <lineage>
        <taxon>Bacteria</taxon>
        <taxon>Bacillati</taxon>
        <taxon>Actinomycetota</taxon>
        <taxon>Actinomycetes</taxon>
        <taxon>Micrococcales</taxon>
        <taxon>Cellulomonadaceae</taxon>
        <taxon>Actinotalea</taxon>
    </lineage>
</organism>
<accession>A0A511YYF2</accession>
<feature type="region of interest" description="Disordered" evidence="1">
    <location>
        <begin position="56"/>
        <end position="78"/>
    </location>
</feature>
<protein>
    <submittedName>
        <fullName evidence="2">Uncharacterized protein</fullName>
    </submittedName>
</protein>
<dbReference type="AlphaFoldDB" id="A0A511YYF2"/>
<reference evidence="2 3" key="1">
    <citation type="submission" date="2019-07" db="EMBL/GenBank/DDBJ databases">
        <title>Whole genome shotgun sequence of Actinotalea fermentans NBRC 105374.</title>
        <authorList>
            <person name="Hosoyama A."/>
            <person name="Uohara A."/>
            <person name="Ohji S."/>
            <person name="Ichikawa N."/>
        </authorList>
    </citation>
    <scope>NUCLEOTIDE SEQUENCE [LARGE SCALE GENOMIC DNA]</scope>
    <source>
        <strain evidence="2 3">NBRC 105374</strain>
    </source>
</reference>
<gene>
    <name evidence="2" type="ORF">AFE02nite_19710</name>
</gene>
<comment type="caution">
    <text evidence="2">The sequence shown here is derived from an EMBL/GenBank/DDBJ whole genome shotgun (WGS) entry which is preliminary data.</text>
</comment>
<dbReference type="EMBL" id="BJYK01000005">
    <property type="protein sequence ID" value="GEN80237.1"/>
    <property type="molecule type" value="Genomic_DNA"/>
</dbReference>
<evidence type="ECO:0000313" key="3">
    <source>
        <dbReference type="Proteomes" id="UP000321484"/>
    </source>
</evidence>
<feature type="region of interest" description="Disordered" evidence="1">
    <location>
        <begin position="1"/>
        <end position="27"/>
    </location>
</feature>
<dbReference type="Proteomes" id="UP000321484">
    <property type="component" value="Unassembled WGS sequence"/>
</dbReference>
<evidence type="ECO:0000256" key="1">
    <source>
        <dbReference type="SAM" id="MobiDB-lite"/>
    </source>
</evidence>